<dbReference type="CDD" id="cd02000">
    <property type="entry name" value="TPP_E1_PDC_ADC_BCADC"/>
    <property type="match status" value="1"/>
</dbReference>
<keyword evidence="2" id="KW-0809">Transit peptide</keyword>
<organism evidence="9 10">
    <name type="scientific">Drosophila willistoni</name>
    <name type="common">Fruit fly</name>
    <dbReference type="NCBI Taxonomy" id="7260"/>
    <lineage>
        <taxon>Eukaryota</taxon>
        <taxon>Metazoa</taxon>
        <taxon>Ecdysozoa</taxon>
        <taxon>Arthropoda</taxon>
        <taxon>Hexapoda</taxon>
        <taxon>Insecta</taxon>
        <taxon>Pterygota</taxon>
        <taxon>Neoptera</taxon>
        <taxon>Endopterygota</taxon>
        <taxon>Diptera</taxon>
        <taxon>Brachycera</taxon>
        <taxon>Muscomorpha</taxon>
        <taxon>Ephydroidea</taxon>
        <taxon>Drosophilidae</taxon>
        <taxon>Drosophila</taxon>
        <taxon>Sophophora</taxon>
    </lineage>
</organism>
<keyword evidence="5 7" id="KW-0670">Pyruvate</keyword>
<feature type="domain" description="Dehydrogenase E1 component" evidence="8">
    <location>
        <begin position="60"/>
        <end position="353"/>
    </location>
</feature>
<evidence type="ECO:0000256" key="2">
    <source>
        <dbReference type="ARBA" id="ARBA00022946"/>
    </source>
</evidence>
<dbReference type="Pfam" id="PF00676">
    <property type="entry name" value="E1_dh"/>
    <property type="match status" value="1"/>
</dbReference>
<evidence type="ECO:0000259" key="8">
    <source>
        <dbReference type="Pfam" id="PF00676"/>
    </source>
</evidence>
<dbReference type="KEGG" id="dwi:6642181"/>
<dbReference type="SUPFAM" id="SSF52518">
    <property type="entry name" value="Thiamin diphosphate-binding fold (THDP-binding)"/>
    <property type="match status" value="1"/>
</dbReference>
<dbReference type="InParanoid" id="B4MWW8"/>
<dbReference type="PhylomeDB" id="B4MWW8"/>
<evidence type="ECO:0000256" key="5">
    <source>
        <dbReference type="ARBA" id="ARBA00023317"/>
    </source>
</evidence>
<evidence type="ECO:0000256" key="1">
    <source>
        <dbReference type="ARBA" id="ARBA00001964"/>
    </source>
</evidence>
<dbReference type="HOGENOM" id="CLU_029393_5_2_1"/>
<dbReference type="InterPro" id="IPR001017">
    <property type="entry name" value="DH_E1"/>
</dbReference>
<evidence type="ECO:0000313" key="9">
    <source>
        <dbReference type="EMBL" id="EDW76607.2"/>
    </source>
</evidence>
<dbReference type="eggNOG" id="KOG0225">
    <property type="taxonomic scope" value="Eukaryota"/>
</dbReference>
<protein>
    <recommendedName>
        <fullName evidence="7">Pyruvate dehydrogenase E1 component subunit alpha</fullName>
        <ecNumber evidence="7">1.2.4.1</ecNumber>
    </recommendedName>
</protein>
<dbReference type="SMR" id="B4MWW8"/>
<comment type="cofactor">
    <cofactor evidence="1 7">
        <name>thiamine diphosphate</name>
        <dbReference type="ChEBI" id="CHEBI:58937"/>
    </cofactor>
</comment>
<gene>
    <name evidence="9" type="primary">Dwil\GK15549</name>
    <name evidence="9" type="ORF">Dwil_GK15549</name>
</gene>
<evidence type="ECO:0000256" key="4">
    <source>
        <dbReference type="ARBA" id="ARBA00023052"/>
    </source>
</evidence>
<comment type="catalytic activity">
    <reaction evidence="6 7">
        <text>N(6)-[(R)-lipoyl]-L-lysyl-[protein] + pyruvate + H(+) = N(6)-[(R)-S(8)-acetyldihydrolipoyl]-L-lysyl-[protein] + CO2</text>
        <dbReference type="Rhea" id="RHEA:19189"/>
        <dbReference type="Rhea" id="RHEA-COMP:10474"/>
        <dbReference type="Rhea" id="RHEA-COMP:10478"/>
        <dbReference type="ChEBI" id="CHEBI:15361"/>
        <dbReference type="ChEBI" id="CHEBI:15378"/>
        <dbReference type="ChEBI" id="CHEBI:16526"/>
        <dbReference type="ChEBI" id="CHEBI:83099"/>
        <dbReference type="ChEBI" id="CHEBI:83111"/>
        <dbReference type="EC" id="1.2.4.1"/>
    </reaction>
</comment>
<dbReference type="EMBL" id="CH963857">
    <property type="protein sequence ID" value="EDW76607.2"/>
    <property type="molecule type" value="Genomic_DNA"/>
</dbReference>
<comment type="function">
    <text evidence="7">The pyruvate dehydrogenase complex catalyzes the overall conversion of pyruvate to acetyl-CoA and CO(2).</text>
</comment>
<keyword evidence="3 7" id="KW-0560">Oxidoreductase</keyword>
<dbReference type="NCBIfam" id="TIGR03182">
    <property type="entry name" value="PDH_E1_alph_y"/>
    <property type="match status" value="1"/>
</dbReference>
<dbReference type="Gene3D" id="3.40.50.970">
    <property type="match status" value="1"/>
</dbReference>
<reference evidence="9 10" key="1">
    <citation type="journal article" date="2007" name="Nature">
        <title>Evolution of genes and genomes on the Drosophila phylogeny.</title>
        <authorList>
            <consortium name="Drosophila 12 Genomes Consortium"/>
            <person name="Clark A.G."/>
            <person name="Eisen M.B."/>
            <person name="Smith D.R."/>
            <person name="Bergman C.M."/>
            <person name="Oliver B."/>
            <person name="Markow T.A."/>
            <person name="Kaufman T.C."/>
            <person name="Kellis M."/>
            <person name="Gelbart W."/>
            <person name="Iyer V.N."/>
            <person name="Pollard D.A."/>
            <person name="Sackton T.B."/>
            <person name="Larracuente A.M."/>
            <person name="Singh N.D."/>
            <person name="Abad J.P."/>
            <person name="Abt D.N."/>
            <person name="Adryan B."/>
            <person name="Aguade M."/>
            <person name="Akashi H."/>
            <person name="Anderson W.W."/>
            <person name="Aquadro C.F."/>
            <person name="Ardell D.H."/>
            <person name="Arguello R."/>
            <person name="Artieri C.G."/>
            <person name="Barbash D.A."/>
            <person name="Barker D."/>
            <person name="Barsanti P."/>
            <person name="Batterham P."/>
            <person name="Batzoglou S."/>
            <person name="Begun D."/>
            <person name="Bhutkar A."/>
            <person name="Blanco E."/>
            <person name="Bosak S.A."/>
            <person name="Bradley R.K."/>
            <person name="Brand A.D."/>
            <person name="Brent M.R."/>
            <person name="Brooks A.N."/>
            <person name="Brown R.H."/>
            <person name="Butlin R.K."/>
            <person name="Caggese C."/>
            <person name="Calvi B.R."/>
            <person name="Bernardo de Carvalho A."/>
            <person name="Caspi A."/>
            <person name="Castrezana S."/>
            <person name="Celniker S.E."/>
            <person name="Chang J.L."/>
            <person name="Chapple C."/>
            <person name="Chatterji S."/>
            <person name="Chinwalla A."/>
            <person name="Civetta A."/>
            <person name="Clifton S.W."/>
            <person name="Comeron J.M."/>
            <person name="Costello J.C."/>
            <person name="Coyne J.A."/>
            <person name="Daub J."/>
            <person name="David R.G."/>
            <person name="Delcher A.L."/>
            <person name="Delehaunty K."/>
            <person name="Do C.B."/>
            <person name="Ebling H."/>
            <person name="Edwards K."/>
            <person name="Eickbush T."/>
            <person name="Evans J.D."/>
            <person name="Filipski A."/>
            <person name="Findeiss S."/>
            <person name="Freyhult E."/>
            <person name="Fulton L."/>
            <person name="Fulton R."/>
            <person name="Garcia A.C."/>
            <person name="Gardiner A."/>
            <person name="Garfield D.A."/>
            <person name="Garvin B.E."/>
            <person name="Gibson G."/>
            <person name="Gilbert D."/>
            <person name="Gnerre S."/>
            <person name="Godfrey J."/>
            <person name="Good R."/>
            <person name="Gotea V."/>
            <person name="Gravely B."/>
            <person name="Greenberg A.J."/>
            <person name="Griffiths-Jones S."/>
            <person name="Gross S."/>
            <person name="Guigo R."/>
            <person name="Gustafson E.A."/>
            <person name="Haerty W."/>
            <person name="Hahn M.W."/>
            <person name="Halligan D.L."/>
            <person name="Halpern A.L."/>
            <person name="Halter G.M."/>
            <person name="Han M.V."/>
            <person name="Heger A."/>
            <person name="Hillier L."/>
            <person name="Hinrichs A.S."/>
            <person name="Holmes I."/>
            <person name="Hoskins R.A."/>
            <person name="Hubisz M.J."/>
            <person name="Hultmark D."/>
            <person name="Huntley M.A."/>
            <person name="Jaffe D.B."/>
            <person name="Jagadeeshan S."/>
            <person name="Jeck W.R."/>
            <person name="Johnson J."/>
            <person name="Jones C.D."/>
            <person name="Jordan W.C."/>
            <person name="Karpen G.H."/>
            <person name="Kataoka E."/>
            <person name="Keightley P.D."/>
            <person name="Kheradpour P."/>
            <person name="Kirkness E.F."/>
            <person name="Koerich L.B."/>
            <person name="Kristiansen K."/>
            <person name="Kudrna D."/>
            <person name="Kulathinal R.J."/>
            <person name="Kumar S."/>
            <person name="Kwok R."/>
            <person name="Lander E."/>
            <person name="Langley C.H."/>
            <person name="Lapoint R."/>
            <person name="Lazzaro B.P."/>
            <person name="Lee S.J."/>
            <person name="Levesque L."/>
            <person name="Li R."/>
            <person name="Lin C.F."/>
            <person name="Lin M.F."/>
            <person name="Lindblad-Toh K."/>
            <person name="Llopart A."/>
            <person name="Long M."/>
            <person name="Low L."/>
            <person name="Lozovsky E."/>
            <person name="Lu J."/>
            <person name="Luo M."/>
            <person name="Machado C.A."/>
            <person name="Makalowski W."/>
            <person name="Marzo M."/>
            <person name="Matsuda M."/>
            <person name="Matzkin L."/>
            <person name="McAllister B."/>
            <person name="McBride C.S."/>
            <person name="McKernan B."/>
            <person name="McKernan K."/>
            <person name="Mendez-Lago M."/>
            <person name="Minx P."/>
            <person name="Mollenhauer M.U."/>
            <person name="Montooth K."/>
            <person name="Mount S.M."/>
            <person name="Mu X."/>
            <person name="Myers E."/>
            <person name="Negre B."/>
            <person name="Newfeld S."/>
            <person name="Nielsen R."/>
            <person name="Noor M.A."/>
            <person name="O'Grady P."/>
            <person name="Pachter L."/>
            <person name="Papaceit M."/>
            <person name="Parisi M.J."/>
            <person name="Parisi M."/>
            <person name="Parts L."/>
            <person name="Pedersen J.S."/>
            <person name="Pesole G."/>
            <person name="Phillippy A.M."/>
            <person name="Ponting C.P."/>
            <person name="Pop M."/>
            <person name="Porcelli D."/>
            <person name="Powell J.R."/>
            <person name="Prohaska S."/>
            <person name="Pruitt K."/>
            <person name="Puig M."/>
            <person name="Quesneville H."/>
            <person name="Ram K.R."/>
            <person name="Rand D."/>
            <person name="Rasmussen M.D."/>
            <person name="Reed L.K."/>
            <person name="Reenan R."/>
            <person name="Reily A."/>
            <person name="Remington K.A."/>
            <person name="Rieger T.T."/>
            <person name="Ritchie M.G."/>
            <person name="Robin C."/>
            <person name="Rogers Y.H."/>
            <person name="Rohde C."/>
            <person name="Rozas J."/>
            <person name="Rubenfield M.J."/>
            <person name="Ruiz A."/>
            <person name="Russo S."/>
            <person name="Salzberg S.L."/>
            <person name="Sanchez-Gracia A."/>
            <person name="Saranga D.J."/>
            <person name="Sato H."/>
            <person name="Schaeffer S.W."/>
            <person name="Schatz M.C."/>
            <person name="Schlenke T."/>
            <person name="Schwartz R."/>
            <person name="Segarra C."/>
            <person name="Singh R.S."/>
            <person name="Sirot L."/>
            <person name="Sirota M."/>
            <person name="Sisneros N.B."/>
            <person name="Smith C.D."/>
            <person name="Smith T.F."/>
            <person name="Spieth J."/>
            <person name="Stage D.E."/>
            <person name="Stark A."/>
            <person name="Stephan W."/>
            <person name="Strausberg R.L."/>
            <person name="Strempel S."/>
            <person name="Sturgill D."/>
            <person name="Sutton G."/>
            <person name="Sutton G.G."/>
            <person name="Tao W."/>
            <person name="Teichmann S."/>
            <person name="Tobari Y.N."/>
            <person name="Tomimura Y."/>
            <person name="Tsolas J.M."/>
            <person name="Valente V.L."/>
            <person name="Venter E."/>
            <person name="Venter J.C."/>
            <person name="Vicario S."/>
            <person name="Vieira F.G."/>
            <person name="Vilella A.J."/>
            <person name="Villasante A."/>
            <person name="Walenz B."/>
            <person name="Wang J."/>
            <person name="Wasserman M."/>
            <person name="Watts T."/>
            <person name="Wilson D."/>
            <person name="Wilson R.K."/>
            <person name="Wing R.A."/>
            <person name="Wolfner M.F."/>
            <person name="Wong A."/>
            <person name="Wong G.K."/>
            <person name="Wu C.I."/>
            <person name="Wu G."/>
            <person name="Yamamoto D."/>
            <person name="Yang H.P."/>
            <person name="Yang S.P."/>
            <person name="Yorke J.A."/>
            <person name="Yoshida K."/>
            <person name="Zdobnov E."/>
            <person name="Zhang P."/>
            <person name="Zhang Y."/>
            <person name="Zimin A.V."/>
            <person name="Baldwin J."/>
            <person name="Abdouelleil A."/>
            <person name="Abdulkadir J."/>
            <person name="Abebe A."/>
            <person name="Abera B."/>
            <person name="Abreu J."/>
            <person name="Acer S.C."/>
            <person name="Aftuck L."/>
            <person name="Alexander A."/>
            <person name="An P."/>
            <person name="Anderson E."/>
            <person name="Anderson S."/>
            <person name="Arachi H."/>
            <person name="Azer M."/>
            <person name="Bachantsang P."/>
            <person name="Barry A."/>
            <person name="Bayul T."/>
            <person name="Berlin A."/>
            <person name="Bessette D."/>
            <person name="Bloom T."/>
            <person name="Blye J."/>
            <person name="Boguslavskiy L."/>
            <person name="Bonnet C."/>
            <person name="Boukhgalter B."/>
            <person name="Bourzgui I."/>
            <person name="Brown A."/>
            <person name="Cahill P."/>
            <person name="Channer S."/>
            <person name="Cheshatsang Y."/>
            <person name="Chuda L."/>
            <person name="Citroen M."/>
            <person name="Collymore A."/>
            <person name="Cooke P."/>
            <person name="Costello M."/>
            <person name="D'Aco K."/>
            <person name="Daza R."/>
            <person name="De Haan G."/>
            <person name="DeGray S."/>
            <person name="DeMaso C."/>
            <person name="Dhargay N."/>
            <person name="Dooley K."/>
            <person name="Dooley E."/>
            <person name="Doricent M."/>
            <person name="Dorje P."/>
            <person name="Dorjee K."/>
            <person name="Dupes A."/>
            <person name="Elong R."/>
            <person name="Falk J."/>
            <person name="Farina A."/>
            <person name="Faro S."/>
            <person name="Ferguson D."/>
            <person name="Fisher S."/>
            <person name="Foley C.D."/>
            <person name="Franke A."/>
            <person name="Friedrich D."/>
            <person name="Gadbois L."/>
            <person name="Gearin G."/>
            <person name="Gearin C.R."/>
            <person name="Giannoukos G."/>
            <person name="Goode T."/>
            <person name="Graham J."/>
            <person name="Grandbois E."/>
            <person name="Grewal S."/>
            <person name="Gyaltsen K."/>
            <person name="Hafez N."/>
            <person name="Hagos B."/>
            <person name="Hall J."/>
            <person name="Henson C."/>
            <person name="Hollinger A."/>
            <person name="Honan T."/>
            <person name="Huard M.D."/>
            <person name="Hughes L."/>
            <person name="Hurhula B."/>
            <person name="Husby M.E."/>
            <person name="Kamat A."/>
            <person name="Kanga B."/>
            <person name="Kashin S."/>
            <person name="Khazanovich D."/>
            <person name="Kisner P."/>
            <person name="Lance K."/>
            <person name="Lara M."/>
            <person name="Lee W."/>
            <person name="Lennon N."/>
            <person name="Letendre F."/>
            <person name="LeVine R."/>
            <person name="Lipovsky A."/>
            <person name="Liu X."/>
            <person name="Liu J."/>
            <person name="Liu S."/>
            <person name="Lokyitsang T."/>
            <person name="Lokyitsang Y."/>
            <person name="Lubonja R."/>
            <person name="Lui A."/>
            <person name="MacDonald P."/>
            <person name="Magnisalis V."/>
            <person name="Maru K."/>
            <person name="Matthews C."/>
            <person name="McCusker W."/>
            <person name="McDonough S."/>
            <person name="Mehta T."/>
            <person name="Meldrim J."/>
            <person name="Meneus L."/>
            <person name="Mihai O."/>
            <person name="Mihalev A."/>
            <person name="Mihova T."/>
            <person name="Mittelman R."/>
            <person name="Mlenga V."/>
            <person name="Montmayeur A."/>
            <person name="Mulrain L."/>
            <person name="Navidi A."/>
            <person name="Naylor J."/>
            <person name="Negash T."/>
            <person name="Nguyen T."/>
            <person name="Nguyen N."/>
            <person name="Nicol R."/>
            <person name="Norbu C."/>
            <person name="Norbu N."/>
            <person name="Novod N."/>
            <person name="O'Neill B."/>
            <person name="Osman S."/>
            <person name="Markiewicz E."/>
            <person name="Oyono O.L."/>
            <person name="Patti C."/>
            <person name="Phunkhang P."/>
            <person name="Pierre F."/>
            <person name="Priest M."/>
            <person name="Raghuraman S."/>
            <person name="Rege F."/>
            <person name="Reyes R."/>
            <person name="Rise C."/>
            <person name="Rogov P."/>
            <person name="Ross K."/>
            <person name="Ryan E."/>
            <person name="Settipalli S."/>
            <person name="Shea T."/>
            <person name="Sherpa N."/>
            <person name="Shi L."/>
            <person name="Shih D."/>
            <person name="Sparrow T."/>
            <person name="Spaulding J."/>
            <person name="Stalker J."/>
            <person name="Stange-Thomann N."/>
            <person name="Stavropoulos S."/>
            <person name="Stone C."/>
            <person name="Strader C."/>
            <person name="Tesfaye S."/>
            <person name="Thomson T."/>
            <person name="Thoulutsang Y."/>
            <person name="Thoulutsang D."/>
            <person name="Topham K."/>
            <person name="Topping I."/>
            <person name="Tsamla T."/>
            <person name="Vassiliev H."/>
            <person name="Vo A."/>
            <person name="Wangchuk T."/>
            <person name="Wangdi T."/>
            <person name="Weiand M."/>
            <person name="Wilkinson J."/>
            <person name="Wilson A."/>
            <person name="Yadav S."/>
            <person name="Young G."/>
            <person name="Yu Q."/>
            <person name="Zembek L."/>
            <person name="Zhong D."/>
            <person name="Zimmer A."/>
            <person name="Zwirko Z."/>
            <person name="Jaffe D.B."/>
            <person name="Alvarez P."/>
            <person name="Brockman W."/>
            <person name="Butler J."/>
            <person name="Chin C."/>
            <person name="Gnerre S."/>
            <person name="Grabherr M."/>
            <person name="Kleber M."/>
            <person name="Mauceli E."/>
            <person name="MacCallum I."/>
        </authorList>
    </citation>
    <scope>NUCLEOTIDE SEQUENCE [LARGE SCALE GENOMIC DNA]</scope>
    <source>
        <strain evidence="10">Tucson 14030-0811.24</strain>
    </source>
</reference>
<keyword evidence="10" id="KW-1185">Reference proteome</keyword>
<keyword evidence="4 7" id="KW-0786">Thiamine pyrophosphate</keyword>
<dbReference type="InterPro" id="IPR017597">
    <property type="entry name" value="Pyrv_DH_E1_asu_subgrp-y"/>
</dbReference>
<dbReference type="OrthoDB" id="10256198at2759"/>
<dbReference type="GO" id="GO:0006086">
    <property type="term" value="P:pyruvate decarboxylation to acetyl-CoA"/>
    <property type="evidence" value="ECO:0007669"/>
    <property type="project" value="InterPro"/>
</dbReference>
<dbReference type="PANTHER" id="PTHR11516:SF60">
    <property type="entry name" value="PYRUVATE DEHYDROGENASE E1 COMPONENT SUBUNIT ALPHA"/>
    <property type="match status" value="1"/>
</dbReference>
<name>B4MWW8_DROWI</name>
<evidence type="ECO:0000256" key="6">
    <source>
        <dbReference type="ARBA" id="ARBA00051231"/>
    </source>
</evidence>
<dbReference type="InterPro" id="IPR050642">
    <property type="entry name" value="PDH_E1_Alpha_Subunit"/>
</dbReference>
<dbReference type="EC" id="1.2.4.1" evidence="7"/>
<dbReference type="STRING" id="7260.B4MWW8"/>
<sequence length="388" mass="42934">MAVGLPVPKLDVPDECESMSESMDEVRVLRLQKDFHLHRLECGPEMLVRLGKEDAKVYYRQMVAIRRLEAAASLLYKERLVRGFCHLYTGQEACAVGIKAAMRPEDTLIAGYRVHGWAYLMGVSALGVLAELTGRLSGCAKGKGGSMHMYGQGFYGGTGIVGDQVPLGAGIALAKKYSNNGGVCFALYGDGAANQGQIFECFNMACLWKLPIVFVCENNNYGMGTSAERAACNIKYYTRGDVLPGIWVNGQDILAVRSAAEFAIDHAQKRGPLLLELSTHRYYGHSMSDPGTGYRPREEIQNVRIKYDPINSFRLLCQGNVILSQNELKQIDDEVRHEVNEAIGRAKKDEELPINHLWSDVYAGHVEGNMRDVHGYNLKHVRTKASNA</sequence>
<evidence type="ECO:0000256" key="3">
    <source>
        <dbReference type="ARBA" id="ARBA00023002"/>
    </source>
</evidence>
<dbReference type="GO" id="GO:0004739">
    <property type="term" value="F:pyruvate dehydrogenase (acetyl-transferring) activity"/>
    <property type="evidence" value="ECO:0007669"/>
    <property type="project" value="UniProtKB-UniRule"/>
</dbReference>
<proteinExistence type="predicted"/>
<accession>B4MWW8</accession>
<dbReference type="Proteomes" id="UP000007798">
    <property type="component" value="Unassembled WGS sequence"/>
</dbReference>
<dbReference type="PANTHER" id="PTHR11516">
    <property type="entry name" value="PYRUVATE DEHYDROGENASE E1 COMPONENT, ALPHA SUBUNIT BACTERIAL AND ORGANELLAR"/>
    <property type="match status" value="1"/>
</dbReference>
<evidence type="ECO:0000256" key="7">
    <source>
        <dbReference type="RuleBase" id="RU361139"/>
    </source>
</evidence>
<evidence type="ECO:0000313" key="10">
    <source>
        <dbReference type="Proteomes" id="UP000007798"/>
    </source>
</evidence>
<dbReference type="AlphaFoldDB" id="B4MWW8"/>
<dbReference type="InterPro" id="IPR029061">
    <property type="entry name" value="THDP-binding"/>
</dbReference>
<dbReference type="FunFam" id="3.40.50.970:FF:000013">
    <property type="entry name" value="Pyruvate dehydrogenase E1 component subunit alpha"/>
    <property type="match status" value="1"/>
</dbReference>